<sequence>MRKIRIITYHHPANFGAALQAYGLQQAIAKMGYEVSFIDYRPDHLTKGGGLIWPRDRWSRRANLINVYLRVMHLRKQLMGDGGKTKKFEEFHRTHLRIEGTTYDNLQDLKARPPEGDVYVCGSDQIWNASEQFGIDPAYFLDFGSAEVKRISYAASFGRPYVLPRFQEETARLIKPLDAISVREKSAVPLVQGLCGRLAEWSPDPTLLVDDGYPLAIEPDSDKDYIFSYTLRSREFVQQIEEKVASQTGFSVISPETLHERKERIGPLEWLGYLKNARFVITNSYHGTLFSIIFRKPFFFVGLQGKKNSFNERSLSLLERLNCTDRFVSSDNEVDLSALAAQEIDYERIHAAVAIWRSDAQKYLKDAIEG</sequence>
<accession>A0A8J3DD09</accession>
<proteinExistence type="predicted"/>
<organism evidence="2 3">
    <name type="scientific">Cerasicoccus arenae</name>
    <dbReference type="NCBI Taxonomy" id="424488"/>
    <lineage>
        <taxon>Bacteria</taxon>
        <taxon>Pseudomonadati</taxon>
        <taxon>Verrucomicrobiota</taxon>
        <taxon>Opitutia</taxon>
        <taxon>Puniceicoccales</taxon>
        <taxon>Cerasicoccaceae</taxon>
        <taxon>Cerasicoccus</taxon>
    </lineage>
</organism>
<evidence type="ECO:0000259" key="1">
    <source>
        <dbReference type="Pfam" id="PF04230"/>
    </source>
</evidence>
<protein>
    <recommendedName>
        <fullName evidence="1">Polysaccharide pyruvyl transferase domain-containing protein</fullName>
    </recommendedName>
</protein>
<comment type="caution">
    <text evidence="2">The sequence shown here is derived from an EMBL/GenBank/DDBJ whole genome shotgun (WGS) entry which is preliminary data.</text>
</comment>
<dbReference type="RefSeq" id="WP_189515079.1">
    <property type="nucleotide sequence ID" value="NZ_JAENIH010000021.1"/>
</dbReference>
<dbReference type="Proteomes" id="UP000642829">
    <property type="component" value="Unassembled WGS sequence"/>
</dbReference>
<evidence type="ECO:0000313" key="3">
    <source>
        <dbReference type="Proteomes" id="UP000642829"/>
    </source>
</evidence>
<evidence type="ECO:0000313" key="2">
    <source>
        <dbReference type="EMBL" id="GHC04807.1"/>
    </source>
</evidence>
<dbReference type="InterPro" id="IPR007345">
    <property type="entry name" value="Polysacch_pyruvyl_Trfase"/>
</dbReference>
<dbReference type="Pfam" id="PF04230">
    <property type="entry name" value="PS_pyruv_trans"/>
    <property type="match status" value="1"/>
</dbReference>
<reference evidence="2" key="1">
    <citation type="journal article" date="2014" name="Int. J. Syst. Evol. Microbiol.">
        <title>Complete genome sequence of Corynebacterium casei LMG S-19264T (=DSM 44701T), isolated from a smear-ripened cheese.</title>
        <authorList>
            <consortium name="US DOE Joint Genome Institute (JGI-PGF)"/>
            <person name="Walter F."/>
            <person name="Albersmeier A."/>
            <person name="Kalinowski J."/>
            <person name="Ruckert C."/>
        </authorList>
    </citation>
    <scope>NUCLEOTIDE SEQUENCE</scope>
    <source>
        <strain evidence="2">KCTC 12870</strain>
    </source>
</reference>
<reference evidence="2" key="2">
    <citation type="submission" date="2020-09" db="EMBL/GenBank/DDBJ databases">
        <authorList>
            <person name="Sun Q."/>
            <person name="Kim S."/>
        </authorList>
    </citation>
    <scope>NUCLEOTIDE SEQUENCE</scope>
    <source>
        <strain evidence="2">KCTC 12870</strain>
    </source>
</reference>
<dbReference type="AlphaFoldDB" id="A0A8J3DD09"/>
<dbReference type="EMBL" id="BMXG01000013">
    <property type="protein sequence ID" value="GHC04807.1"/>
    <property type="molecule type" value="Genomic_DNA"/>
</dbReference>
<name>A0A8J3DD09_9BACT</name>
<gene>
    <name evidence="2" type="ORF">GCM10007047_22060</name>
</gene>
<feature type="domain" description="Polysaccharide pyruvyl transferase" evidence="1">
    <location>
        <begin position="14"/>
        <end position="302"/>
    </location>
</feature>
<keyword evidence="3" id="KW-1185">Reference proteome</keyword>